<dbReference type="Pfam" id="PF03176">
    <property type="entry name" value="MMPL"/>
    <property type="match status" value="2"/>
</dbReference>
<evidence type="ECO:0000256" key="4">
    <source>
        <dbReference type="ARBA" id="ARBA00022989"/>
    </source>
</evidence>
<evidence type="ECO:0000256" key="2">
    <source>
        <dbReference type="ARBA" id="ARBA00022475"/>
    </source>
</evidence>
<feature type="transmembrane region" description="Helical" evidence="6">
    <location>
        <begin position="578"/>
        <end position="599"/>
    </location>
</feature>
<feature type="transmembrane region" description="Helical" evidence="6">
    <location>
        <begin position="527"/>
        <end position="545"/>
    </location>
</feature>
<keyword evidence="9" id="KW-1185">Reference proteome</keyword>
<organism evidence="8 9">
    <name type="scientific">Qiania dongpingensis</name>
    <dbReference type="NCBI Taxonomy" id="2763669"/>
    <lineage>
        <taxon>Bacteria</taxon>
        <taxon>Bacillati</taxon>
        <taxon>Bacillota</taxon>
        <taxon>Clostridia</taxon>
        <taxon>Lachnospirales</taxon>
        <taxon>Lachnospiraceae</taxon>
        <taxon>Qiania</taxon>
    </lineage>
</organism>
<dbReference type="PANTHER" id="PTHR33406">
    <property type="entry name" value="MEMBRANE PROTEIN MJ1562-RELATED"/>
    <property type="match status" value="1"/>
</dbReference>
<dbReference type="Proteomes" id="UP000515823">
    <property type="component" value="Chromosome"/>
</dbReference>
<feature type="transmembrane region" description="Helical" evidence="6">
    <location>
        <begin position="14"/>
        <end position="33"/>
    </location>
</feature>
<keyword evidence="5 6" id="KW-0472">Membrane</keyword>
<evidence type="ECO:0000256" key="6">
    <source>
        <dbReference type="SAM" id="Phobius"/>
    </source>
</evidence>
<dbReference type="AlphaFoldDB" id="A0A7G9G6M0"/>
<feature type="transmembrane region" description="Helical" evidence="6">
    <location>
        <begin position="172"/>
        <end position="190"/>
    </location>
</feature>
<feature type="transmembrane region" description="Helical" evidence="6">
    <location>
        <begin position="656"/>
        <end position="679"/>
    </location>
</feature>
<dbReference type="InterPro" id="IPR004869">
    <property type="entry name" value="MMPL_dom"/>
</dbReference>
<keyword evidence="2" id="KW-1003">Cell membrane</keyword>
<name>A0A7G9G6M0_9FIRM</name>
<feature type="transmembrane region" description="Helical" evidence="6">
    <location>
        <begin position="358"/>
        <end position="379"/>
    </location>
</feature>
<dbReference type="Gene3D" id="1.20.1640.10">
    <property type="entry name" value="Multidrug efflux transporter AcrB transmembrane domain"/>
    <property type="match status" value="2"/>
</dbReference>
<gene>
    <name evidence="8" type="ORF">H9Q78_04790</name>
</gene>
<keyword evidence="3 6" id="KW-0812">Transmembrane</keyword>
<dbReference type="KEGG" id="qdo:H9Q78_04790"/>
<evidence type="ECO:0000256" key="5">
    <source>
        <dbReference type="ARBA" id="ARBA00023136"/>
    </source>
</evidence>
<feature type="transmembrane region" description="Helical" evidence="6">
    <location>
        <begin position="620"/>
        <end position="644"/>
    </location>
</feature>
<comment type="subcellular location">
    <subcellularLocation>
        <location evidence="1">Cell membrane</location>
        <topology evidence="1">Multi-pass membrane protein</topology>
    </subcellularLocation>
</comment>
<proteinExistence type="predicted"/>
<feature type="transmembrane region" description="Helical" evidence="6">
    <location>
        <begin position="552"/>
        <end position="572"/>
    </location>
</feature>
<feature type="transmembrane region" description="Helical" evidence="6">
    <location>
        <begin position="316"/>
        <end position="338"/>
    </location>
</feature>
<feature type="domain" description="Membrane transport protein MMPL" evidence="7">
    <location>
        <begin position="471"/>
        <end position="686"/>
    </location>
</feature>
<feature type="transmembrane region" description="Helical" evidence="6">
    <location>
        <begin position="280"/>
        <end position="304"/>
    </location>
</feature>
<keyword evidence="4 6" id="KW-1133">Transmembrane helix</keyword>
<evidence type="ECO:0000313" key="8">
    <source>
        <dbReference type="EMBL" id="QNM06452.1"/>
    </source>
</evidence>
<reference evidence="8 9" key="1">
    <citation type="submission" date="2020-08" db="EMBL/GenBank/DDBJ databases">
        <authorList>
            <person name="Liu C."/>
            <person name="Sun Q."/>
        </authorList>
    </citation>
    <scope>NUCLEOTIDE SEQUENCE [LARGE SCALE GENOMIC DNA]</scope>
    <source>
        <strain evidence="8 9">NSJ-38</strain>
    </source>
</reference>
<dbReference type="InterPro" id="IPR050545">
    <property type="entry name" value="Mycobact_MmpL"/>
</dbReference>
<accession>A0A7G9G6M0</accession>
<dbReference type="PANTHER" id="PTHR33406:SF13">
    <property type="entry name" value="MEMBRANE PROTEIN YDFJ"/>
    <property type="match status" value="1"/>
</dbReference>
<sequence>MDKVREWILAHKKLVVAVFLTATALCTALWPFVNVNYNMVDYLPEDAQSTKALKLMEEEFEGGVPGTRVMVKDVSIQEALDYKEKLSQIEGVSSVLWLDDVTDLKTPLEVMDPKTVENYYKDNTALFSVAIEDRMEAKAVADIYELIGEENAAAGDAVTTAASQTMAFTECMRAILILVPIILLILILSTESWLEPLFFLVAIGVSVLINMGTNLFFGEISFVTQSVSPILQLAVSLDYAIFLLHSFDRHRKDLTASDASGSEGRPIVNMAMKMAMKDSFTAIAASAATTLFGFLALTFMNFQIGVDLGINLVKGIALSFLSVMFFLPAFTLCFYKLIDKTRHRPFLPKGKKLGKGILKARIPVGILALLLLIPCYLAQGRTDFTYGMGSMPDSIRCGRDERMITEAFGESNPMVLLVPRGEPAKEKVLTEELEGLLHVSGVMSYAGTVGAAIPPEYLGEEITGQFYSEHYSRFIIYGDTLQEGDEAFLLVEQIQNTAKELYGEEVYSCGMSVNLYDMKNTVETDNSRVNLLAVLSIGLVLLVTFKSLTLPLLLLLSIETAIFINLAVPYFDGSSLCYIGYLVINTVQLGATVDYAILLTDTYHGNRREWKAKEAMEKTIGSVFFSILVSAAIMTAAGMCLWLTSSNPIVSALGLLLGRGTILSMLLVLGFLPAVLLVFDKVIWKTTWRKGGNNNDKDETVV</sequence>
<dbReference type="SUPFAM" id="SSF82866">
    <property type="entry name" value="Multidrug efflux transporter AcrB transmembrane domain"/>
    <property type="match status" value="2"/>
</dbReference>
<evidence type="ECO:0000256" key="3">
    <source>
        <dbReference type="ARBA" id="ARBA00022692"/>
    </source>
</evidence>
<feature type="domain" description="Membrane transport protein MMPL" evidence="7">
    <location>
        <begin position="42"/>
        <end position="332"/>
    </location>
</feature>
<evidence type="ECO:0000256" key="1">
    <source>
        <dbReference type="ARBA" id="ARBA00004651"/>
    </source>
</evidence>
<dbReference type="RefSeq" id="WP_249303907.1">
    <property type="nucleotide sequence ID" value="NZ_CP060634.1"/>
</dbReference>
<feature type="transmembrane region" description="Helical" evidence="6">
    <location>
        <begin position="197"/>
        <end position="217"/>
    </location>
</feature>
<evidence type="ECO:0000313" key="9">
    <source>
        <dbReference type="Proteomes" id="UP000515823"/>
    </source>
</evidence>
<protein>
    <submittedName>
        <fullName evidence="8">MMPL family transporter</fullName>
    </submittedName>
</protein>
<evidence type="ECO:0000259" key="7">
    <source>
        <dbReference type="Pfam" id="PF03176"/>
    </source>
</evidence>
<dbReference type="EMBL" id="CP060634">
    <property type="protein sequence ID" value="QNM06452.1"/>
    <property type="molecule type" value="Genomic_DNA"/>
</dbReference>
<dbReference type="GO" id="GO:0005886">
    <property type="term" value="C:plasma membrane"/>
    <property type="evidence" value="ECO:0007669"/>
    <property type="project" value="UniProtKB-SubCell"/>
</dbReference>